<keyword evidence="2" id="KW-1185">Reference proteome</keyword>
<name>A0A171DH04_9SYNE</name>
<dbReference type="Pfam" id="PF01947">
    <property type="entry name" value="Rv2949c-like"/>
    <property type="match status" value="1"/>
</dbReference>
<sequence>MLMSDSSPTRHLKSLTGDEVEVDLITMQPETKLPPQCPNGVQDLTAAPYLRRQVWKHCSQGTLMWAESWWNQQTAQEIFHNRNVTIWHNLRRDLVELNRDIDQLGQVQDPRLQERFGRTGPFWSRSYSLFKGGQALTVIREVFSPALERYLDGNSHPGPGEG</sequence>
<dbReference type="EMBL" id="FITM01000119">
    <property type="protein sequence ID" value="SAY39043.1"/>
    <property type="molecule type" value="Genomic_DNA"/>
</dbReference>
<dbReference type="InterPro" id="IPR028978">
    <property type="entry name" value="Chorismate_lyase_/UTRA_dom_sf"/>
</dbReference>
<dbReference type="SUPFAM" id="SSF64288">
    <property type="entry name" value="Chorismate lyase-like"/>
    <property type="match status" value="1"/>
</dbReference>
<dbReference type="Gene3D" id="3.40.1410.10">
    <property type="entry name" value="Chorismate lyase-like"/>
    <property type="match status" value="1"/>
</dbReference>
<dbReference type="Proteomes" id="UP000182631">
    <property type="component" value="Unassembled WGS sequence"/>
</dbReference>
<dbReference type="InterPro" id="IPR048022">
    <property type="entry name" value="Ch_lyase_cyan"/>
</dbReference>
<accession>A0A171DH04</accession>
<dbReference type="AlphaFoldDB" id="A0A171DH04"/>
<dbReference type="NCBIfam" id="NF037993">
    <property type="entry name" value="cyano_chori_ly"/>
    <property type="match status" value="1"/>
</dbReference>
<gene>
    <name evidence="1" type="ORF">FLM9_1090</name>
</gene>
<protein>
    <recommendedName>
        <fullName evidence="3">DUF98 domain-containing protein</fullName>
    </recommendedName>
</protein>
<evidence type="ECO:0000313" key="2">
    <source>
        <dbReference type="Proteomes" id="UP000182631"/>
    </source>
</evidence>
<proteinExistence type="predicted"/>
<reference evidence="2" key="1">
    <citation type="submission" date="2016-02" db="EMBL/GenBank/DDBJ databases">
        <authorList>
            <person name="liu f."/>
        </authorList>
    </citation>
    <scope>NUCLEOTIDE SEQUENCE [LARGE SCALE GENOMIC DNA]</scope>
</reference>
<organism evidence="1 2">
    <name type="scientific">Candidatus Synechococcus spongiarum</name>
    <dbReference type="NCBI Taxonomy" id="431041"/>
    <lineage>
        <taxon>Bacteria</taxon>
        <taxon>Bacillati</taxon>
        <taxon>Cyanobacteriota</taxon>
        <taxon>Cyanophyceae</taxon>
        <taxon>Synechococcales</taxon>
        <taxon>Synechococcaceae</taxon>
        <taxon>Synechococcus</taxon>
    </lineage>
</organism>
<evidence type="ECO:0000313" key="1">
    <source>
        <dbReference type="EMBL" id="SAY39043.1"/>
    </source>
</evidence>
<dbReference type="OrthoDB" id="508312at2"/>
<dbReference type="InterPro" id="IPR002800">
    <property type="entry name" value="Rv2949c-like"/>
</dbReference>
<evidence type="ECO:0008006" key="3">
    <source>
        <dbReference type="Google" id="ProtNLM"/>
    </source>
</evidence>